<sequence>MTKTAVEAARHIQQWGRHDEGESSRAAILRHRFIQFSKTAIQDFPTQLRTNRARTPMPQPVDPEVFRRALETLDISALFTPPTSIPASLSVPPPDLARHAQPEPEVEPEVEPVVDPVVEPEVEHIMEPTASVESHHPSTEVHGVVGESIVVVERYVAPHRDDNTSGCSRISPSPITPPRTRRGRRGSQSLAADDSLVLDIPSRVVRRGIRLRGEAARIYREFDPASLEMPPSIPIGEEVSVWGRRWIVRQSTLGRFAGHRLFACEDILFDSAAPEETRPSLFPYAGSVYSHDEWLVLVGAHPTGFRTYLLDVDSWRGSSMPREEYRFVDGDPARCPNLAGYINSVIGTRRSLREPNVMWVLIEDPPASYGRRDLEFHVATVPTRPIQAGDELLCDYPWGSGFPGSPCAPAFEMYSRRLRETIEHAGMLRYESPTDPQIFEEHVTSSEDGDFDGLRDEEDAMDDLFTEWFPPEPPTGVLLWTMHDYPGYAQVSGFQTSGYAACPTCGPALSVARSSYLSKQVYMSYSTYLPMDDPLRGTGAERNNVAPPIPLDMNWWEQR</sequence>
<dbReference type="AlphaFoldDB" id="A0ABD3HIM8"/>
<dbReference type="Pfam" id="PF02992">
    <property type="entry name" value="Transposase_21"/>
    <property type="match status" value="1"/>
</dbReference>
<protein>
    <recommendedName>
        <fullName evidence="4">SET domain-containing protein</fullName>
    </recommendedName>
</protein>
<evidence type="ECO:0008006" key="4">
    <source>
        <dbReference type="Google" id="ProtNLM"/>
    </source>
</evidence>
<keyword evidence="3" id="KW-1185">Reference proteome</keyword>
<evidence type="ECO:0000313" key="3">
    <source>
        <dbReference type="Proteomes" id="UP001633002"/>
    </source>
</evidence>
<feature type="region of interest" description="Disordered" evidence="1">
    <location>
        <begin position="160"/>
        <end position="190"/>
    </location>
</feature>
<evidence type="ECO:0000256" key="1">
    <source>
        <dbReference type="SAM" id="MobiDB-lite"/>
    </source>
</evidence>
<gene>
    <name evidence="2" type="ORF">R1sor_005121</name>
</gene>
<dbReference type="Gene3D" id="2.170.270.10">
    <property type="entry name" value="SET domain"/>
    <property type="match status" value="1"/>
</dbReference>
<accession>A0ABD3HIM8</accession>
<dbReference type="SUPFAM" id="SSF82199">
    <property type="entry name" value="SET domain"/>
    <property type="match status" value="1"/>
</dbReference>
<dbReference type="InterPro" id="IPR046341">
    <property type="entry name" value="SET_dom_sf"/>
</dbReference>
<dbReference type="Proteomes" id="UP001633002">
    <property type="component" value="Unassembled WGS sequence"/>
</dbReference>
<dbReference type="EMBL" id="JBJQOH010000003">
    <property type="protein sequence ID" value="KAL3691470.1"/>
    <property type="molecule type" value="Genomic_DNA"/>
</dbReference>
<dbReference type="InterPro" id="IPR004242">
    <property type="entry name" value="Transposase_21"/>
</dbReference>
<reference evidence="2 3" key="1">
    <citation type="submission" date="2024-09" db="EMBL/GenBank/DDBJ databases">
        <title>Chromosome-scale assembly of Riccia sorocarpa.</title>
        <authorList>
            <person name="Paukszto L."/>
        </authorList>
    </citation>
    <scope>NUCLEOTIDE SEQUENCE [LARGE SCALE GENOMIC DNA]</scope>
    <source>
        <strain evidence="2">LP-2024</strain>
        <tissue evidence="2">Aerial parts of the thallus</tissue>
    </source>
</reference>
<organism evidence="2 3">
    <name type="scientific">Riccia sorocarpa</name>
    <dbReference type="NCBI Taxonomy" id="122646"/>
    <lineage>
        <taxon>Eukaryota</taxon>
        <taxon>Viridiplantae</taxon>
        <taxon>Streptophyta</taxon>
        <taxon>Embryophyta</taxon>
        <taxon>Marchantiophyta</taxon>
        <taxon>Marchantiopsida</taxon>
        <taxon>Marchantiidae</taxon>
        <taxon>Marchantiales</taxon>
        <taxon>Ricciaceae</taxon>
        <taxon>Riccia</taxon>
    </lineage>
</organism>
<proteinExistence type="predicted"/>
<name>A0ABD3HIM8_9MARC</name>
<evidence type="ECO:0000313" key="2">
    <source>
        <dbReference type="EMBL" id="KAL3691470.1"/>
    </source>
</evidence>
<comment type="caution">
    <text evidence="2">The sequence shown here is derived from an EMBL/GenBank/DDBJ whole genome shotgun (WGS) entry which is preliminary data.</text>
</comment>